<accession>A0A915JN77</accession>
<proteinExistence type="predicted"/>
<evidence type="ECO:0000313" key="3">
    <source>
        <dbReference type="WBParaSite" id="nRc.2.0.1.t27553-RA"/>
    </source>
</evidence>
<name>A0A915JN77_ROMCU</name>
<dbReference type="Proteomes" id="UP000887565">
    <property type="component" value="Unplaced"/>
</dbReference>
<dbReference type="WBParaSite" id="nRc.2.0.1.t27553-RA">
    <property type="protein sequence ID" value="nRc.2.0.1.t27553-RA"/>
    <property type="gene ID" value="nRc.2.0.1.g27553"/>
</dbReference>
<evidence type="ECO:0000313" key="2">
    <source>
        <dbReference type="Proteomes" id="UP000887565"/>
    </source>
</evidence>
<dbReference type="AlphaFoldDB" id="A0A915JN77"/>
<feature type="region of interest" description="Disordered" evidence="1">
    <location>
        <begin position="1"/>
        <end position="35"/>
    </location>
</feature>
<evidence type="ECO:0000256" key="1">
    <source>
        <dbReference type="SAM" id="MobiDB-lite"/>
    </source>
</evidence>
<reference evidence="3" key="1">
    <citation type="submission" date="2022-11" db="UniProtKB">
        <authorList>
            <consortium name="WormBaseParasite"/>
        </authorList>
    </citation>
    <scope>IDENTIFICATION</scope>
</reference>
<protein>
    <submittedName>
        <fullName evidence="3">Uncharacterized protein</fullName>
    </submittedName>
</protein>
<keyword evidence="2" id="KW-1185">Reference proteome</keyword>
<organism evidence="2 3">
    <name type="scientific">Romanomermis culicivorax</name>
    <name type="common">Nematode worm</name>
    <dbReference type="NCBI Taxonomy" id="13658"/>
    <lineage>
        <taxon>Eukaryota</taxon>
        <taxon>Metazoa</taxon>
        <taxon>Ecdysozoa</taxon>
        <taxon>Nematoda</taxon>
        <taxon>Enoplea</taxon>
        <taxon>Dorylaimia</taxon>
        <taxon>Mermithida</taxon>
        <taxon>Mermithoidea</taxon>
        <taxon>Mermithidae</taxon>
        <taxon>Romanomermis</taxon>
    </lineage>
</organism>
<sequence length="157" mass="17523">MTLSGAGTLDDLPDQKSKNTLFSDAGRRTKFPSVPQKNKMCSKMLKNSFYATIDQEKGEYLVQESVAGKRPWSLDDLQRLWSFLKLPRDRVISAERPVDQNQRERRTVNGQSFKKFSAAGVVGGAGSSSYTSTNCFLTPIQCRRYGRSGTAMVRTAN</sequence>